<keyword evidence="5" id="KW-0723">Serine/threonine-protein kinase</keyword>
<dbReference type="AlphaFoldDB" id="A0A9P0HV89"/>
<comment type="similarity">
    <text evidence="5">Belongs to the protein kinase superfamily.</text>
</comment>
<dbReference type="InterPro" id="IPR017441">
    <property type="entry name" value="Protein_kinase_ATP_BS"/>
</dbReference>
<sequence length="456" mass="51912">MPRKASTEKAAPKPKPRPKKANGYKFPEKLPTGELLKDRAKKEWVLGHSIGQGGFGEIYCASSNTSSCNSSQTHPYVVKIEPHENGPLFVEKNFYIKIAKPDDIQKWKNEKGLKILGIPTFYGSGSHDFKNEKYRFLVIQRYGADLWSLFLKNKRLFPAGAVYRCAVQIIDILHYIHDNGYVHGDIKGANLLLGLEKGTEDHIFLVDFGLSCKYHVGEFKRDPKKAHNGTIEYTSQDWHLGVPTRRGDLEILGFNLLQWLGSTLPWEKDLKNAEKVYEKKKELMSNVKSYLSKNYPQIPKVIAEYLHYVGKLKYDETPDYKYCKELFLKELKSLPNSKGKLDFSLVNDENQTPKKGRGKRKTIEVEVNEKSESEEEVSVPKRARSKAIKDKTNSLAADDDASPSKPKPVRKTKKVKDSTPKPSWRDAPTVQASNINNKAGEYVKKDEPVKRKRAAK</sequence>
<evidence type="ECO:0000313" key="9">
    <source>
        <dbReference type="Proteomes" id="UP001152798"/>
    </source>
</evidence>
<evidence type="ECO:0000256" key="1">
    <source>
        <dbReference type="ARBA" id="ARBA00012513"/>
    </source>
</evidence>
<evidence type="ECO:0000256" key="4">
    <source>
        <dbReference type="PROSITE-ProRule" id="PRU10141"/>
    </source>
</evidence>
<dbReference type="InterPro" id="IPR008271">
    <property type="entry name" value="Ser/Thr_kinase_AS"/>
</dbReference>
<feature type="region of interest" description="Disordered" evidence="6">
    <location>
        <begin position="340"/>
        <end position="456"/>
    </location>
</feature>
<evidence type="ECO:0000256" key="5">
    <source>
        <dbReference type="RuleBase" id="RU000304"/>
    </source>
</evidence>
<dbReference type="OrthoDB" id="2687620at2759"/>
<feature type="compositionally biased region" description="Basic and acidic residues" evidence="6">
    <location>
        <begin position="1"/>
        <end position="11"/>
    </location>
</feature>
<dbReference type="Proteomes" id="UP001152798">
    <property type="component" value="Chromosome 7"/>
</dbReference>
<dbReference type="PROSITE" id="PS50011">
    <property type="entry name" value="PROTEIN_KINASE_DOM"/>
    <property type="match status" value="1"/>
</dbReference>
<dbReference type="InterPro" id="IPR000719">
    <property type="entry name" value="Prot_kinase_dom"/>
</dbReference>
<gene>
    <name evidence="8" type="ORF">NEZAVI_LOCUS15902</name>
</gene>
<evidence type="ECO:0000256" key="6">
    <source>
        <dbReference type="SAM" id="MobiDB-lite"/>
    </source>
</evidence>
<dbReference type="PANTHER" id="PTHR11909">
    <property type="entry name" value="CASEIN KINASE-RELATED"/>
    <property type="match status" value="1"/>
</dbReference>
<dbReference type="SMART" id="SM00220">
    <property type="entry name" value="S_TKc"/>
    <property type="match status" value="1"/>
</dbReference>
<dbReference type="SUPFAM" id="SSF56112">
    <property type="entry name" value="Protein kinase-like (PK-like)"/>
    <property type="match status" value="1"/>
</dbReference>
<keyword evidence="5" id="KW-0418">Kinase</keyword>
<dbReference type="PROSITE" id="PS00108">
    <property type="entry name" value="PROTEIN_KINASE_ST"/>
    <property type="match status" value="1"/>
</dbReference>
<dbReference type="EMBL" id="OV725083">
    <property type="protein sequence ID" value="CAH1408353.1"/>
    <property type="molecule type" value="Genomic_DNA"/>
</dbReference>
<proteinExistence type="inferred from homology"/>
<dbReference type="InterPro" id="IPR050235">
    <property type="entry name" value="CK1_Ser-Thr_kinase"/>
</dbReference>
<feature type="compositionally biased region" description="Basic and acidic residues" evidence="6">
    <location>
        <begin position="361"/>
        <end position="371"/>
    </location>
</feature>
<accession>A0A9P0HV89</accession>
<keyword evidence="5" id="KW-0808">Transferase</keyword>
<evidence type="ECO:0000256" key="3">
    <source>
        <dbReference type="ARBA" id="ARBA00022840"/>
    </source>
</evidence>
<dbReference type="Pfam" id="PF00069">
    <property type="entry name" value="Pkinase"/>
    <property type="match status" value="1"/>
</dbReference>
<keyword evidence="3 4" id="KW-0067">ATP-binding</keyword>
<feature type="domain" description="Protein kinase" evidence="7">
    <location>
        <begin position="44"/>
        <end position="328"/>
    </location>
</feature>
<evidence type="ECO:0000313" key="8">
    <source>
        <dbReference type="EMBL" id="CAH1408353.1"/>
    </source>
</evidence>
<dbReference type="Gene3D" id="1.10.510.10">
    <property type="entry name" value="Transferase(Phosphotransferase) domain 1"/>
    <property type="match status" value="1"/>
</dbReference>
<dbReference type="GO" id="GO:0004674">
    <property type="term" value="F:protein serine/threonine kinase activity"/>
    <property type="evidence" value="ECO:0007669"/>
    <property type="project" value="UniProtKB-KW"/>
</dbReference>
<dbReference type="GO" id="GO:0005524">
    <property type="term" value="F:ATP binding"/>
    <property type="evidence" value="ECO:0007669"/>
    <property type="project" value="UniProtKB-UniRule"/>
</dbReference>
<evidence type="ECO:0000259" key="7">
    <source>
        <dbReference type="PROSITE" id="PS50011"/>
    </source>
</evidence>
<organism evidence="8 9">
    <name type="scientific">Nezara viridula</name>
    <name type="common">Southern green stink bug</name>
    <name type="synonym">Cimex viridulus</name>
    <dbReference type="NCBI Taxonomy" id="85310"/>
    <lineage>
        <taxon>Eukaryota</taxon>
        <taxon>Metazoa</taxon>
        <taxon>Ecdysozoa</taxon>
        <taxon>Arthropoda</taxon>
        <taxon>Hexapoda</taxon>
        <taxon>Insecta</taxon>
        <taxon>Pterygota</taxon>
        <taxon>Neoptera</taxon>
        <taxon>Paraneoptera</taxon>
        <taxon>Hemiptera</taxon>
        <taxon>Heteroptera</taxon>
        <taxon>Panheteroptera</taxon>
        <taxon>Pentatomomorpha</taxon>
        <taxon>Pentatomoidea</taxon>
        <taxon>Pentatomidae</taxon>
        <taxon>Pentatominae</taxon>
        <taxon>Nezara</taxon>
    </lineage>
</organism>
<evidence type="ECO:0000256" key="2">
    <source>
        <dbReference type="ARBA" id="ARBA00022741"/>
    </source>
</evidence>
<dbReference type="EC" id="2.7.11.1" evidence="1"/>
<protein>
    <recommendedName>
        <fullName evidence="1">non-specific serine/threonine protein kinase</fullName>
        <ecNumber evidence="1">2.7.11.1</ecNumber>
    </recommendedName>
</protein>
<dbReference type="InterPro" id="IPR011009">
    <property type="entry name" value="Kinase-like_dom_sf"/>
</dbReference>
<keyword evidence="9" id="KW-1185">Reference proteome</keyword>
<dbReference type="PROSITE" id="PS00107">
    <property type="entry name" value="PROTEIN_KINASE_ATP"/>
    <property type="match status" value="1"/>
</dbReference>
<keyword evidence="2 4" id="KW-0547">Nucleotide-binding</keyword>
<reference evidence="8" key="1">
    <citation type="submission" date="2022-01" db="EMBL/GenBank/DDBJ databases">
        <authorList>
            <person name="King R."/>
        </authorList>
    </citation>
    <scope>NUCLEOTIDE SEQUENCE</scope>
</reference>
<name>A0A9P0HV89_NEZVI</name>
<feature type="region of interest" description="Disordered" evidence="6">
    <location>
        <begin position="1"/>
        <end position="29"/>
    </location>
</feature>
<feature type="binding site" evidence="4">
    <location>
        <position position="79"/>
    </location>
    <ligand>
        <name>ATP</name>
        <dbReference type="ChEBI" id="CHEBI:30616"/>
    </ligand>
</feature>
<feature type="compositionally biased region" description="Basic residues" evidence="6">
    <location>
        <begin position="12"/>
        <end position="22"/>
    </location>
</feature>